<keyword evidence="3" id="KW-1185">Reference proteome</keyword>
<sequence length="88" mass="8748">MFSKVLLSAILVAGFSGAAFAANGDANIDALMAQQPHSQAVSQGIATVVGSQDGSPVIRYHGPAVGNLSAGVPVIVGNSGGEPVIVYR</sequence>
<keyword evidence="1" id="KW-0732">Signal</keyword>
<gene>
    <name evidence="2" type="ORF">IBL26_16605</name>
</gene>
<feature type="chain" id="PRO_5045124985" evidence="1">
    <location>
        <begin position="22"/>
        <end position="88"/>
    </location>
</feature>
<dbReference type="EMBL" id="JACTVA010000033">
    <property type="protein sequence ID" value="MBC9208470.1"/>
    <property type="molecule type" value="Genomic_DNA"/>
</dbReference>
<reference evidence="2 3" key="1">
    <citation type="journal article" date="2013" name="Int. J. Syst. Evol. Microbiol.">
        <title>Roseomonas aerophila sp. nov., isolated from air.</title>
        <authorList>
            <person name="Kim S.J."/>
            <person name="Weon H.Y."/>
            <person name="Ahn J.H."/>
            <person name="Hong S.B."/>
            <person name="Seok S.J."/>
            <person name="Whang K.S."/>
            <person name="Kwon S.W."/>
        </authorList>
    </citation>
    <scope>NUCLEOTIDE SEQUENCE [LARGE SCALE GENOMIC DNA]</scope>
    <source>
        <strain evidence="2 3">NBRC 108923</strain>
    </source>
</reference>
<feature type="signal peptide" evidence="1">
    <location>
        <begin position="1"/>
        <end position="21"/>
    </location>
</feature>
<accession>A0ABR7RPE1</accession>
<evidence type="ECO:0000256" key="1">
    <source>
        <dbReference type="SAM" id="SignalP"/>
    </source>
</evidence>
<evidence type="ECO:0000313" key="2">
    <source>
        <dbReference type="EMBL" id="MBC9208470.1"/>
    </source>
</evidence>
<dbReference type="RefSeq" id="WP_187785628.1">
    <property type="nucleotide sequence ID" value="NZ_JACTVA010000033.1"/>
</dbReference>
<name>A0ABR7RPE1_9PROT</name>
<evidence type="ECO:0000313" key="3">
    <source>
        <dbReference type="Proteomes" id="UP000626026"/>
    </source>
</evidence>
<proteinExistence type="predicted"/>
<protein>
    <submittedName>
        <fullName evidence="2">Uncharacterized protein</fullName>
    </submittedName>
</protein>
<comment type="caution">
    <text evidence="2">The sequence shown here is derived from an EMBL/GenBank/DDBJ whole genome shotgun (WGS) entry which is preliminary data.</text>
</comment>
<organism evidence="2 3">
    <name type="scientific">Teichococcus aerophilus</name>
    <dbReference type="NCBI Taxonomy" id="1224513"/>
    <lineage>
        <taxon>Bacteria</taxon>
        <taxon>Pseudomonadati</taxon>
        <taxon>Pseudomonadota</taxon>
        <taxon>Alphaproteobacteria</taxon>
        <taxon>Acetobacterales</taxon>
        <taxon>Roseomonadaceae</taxon>
        <taxon>Roseomonas</taxon>
    </lineage>
</organism>
<dbReference type="Proteomes" id="UP000626026">
    <property type="component" value="Unassembled WGS sequence"/>
</dbReference>